<sequence length="103" mass="11939">MPCFIQAQFPQMLWNDGTPTFSIMLKLSDYMSDLPQEEQELYENLLIFGSSHERHEAYMQHLYLNWGTCHTLSELQDDWGSVAYEGVPYPMVFSEAEVVIGVL</sequence>
<dbReference type="AlphaFoldDB" id="A0A0C9X8F3"/>
<dbReference type="EMBL" id="KN838898">
    <property type="protein sequence ID" value="KIJ92607.1"/>
    <property type="molecule type" value="Genomic_DNA"/>
</dbReference>
<protein>
    <submittedName>
        <fullName evidence="1">Uncharacterized protein</fullName>
    </submittedName>
</protein>
<dbReference type="HOGENOM" id="CLU_2264199_0_0_1"/>
<organism evidence="1 2">
    <name type="scientific">Laccaria amethystina LaAM-08-1</name>
    <dbReference type="NCBI Taxonomy" id="1095629"/>
    <lineage>
        <taxon>Eukaryota</taxon>
        <taxon>Fungi</taxon>
        <taxon>Dikarya</taxon>
        <taxon>Basidiomycota</taxon>
        <taxon>Agaricomycotina</taxon>
        <taxon>Agaricomycetes</taxon>
        <taxon>Agaricomycetidae</taxon>
        <taxon>Agaricales</taxon>
        <taxon>Agaricineae</taxon>
        <taxon>Hydnangiaceae</taxon>
        <taxon>Laccaria</taxon>
    </lineage>
</organism>
<proteinExistence type="predicted"/>
<gene>
    <name evidence="1" type="ORF">K443DRAFT_13477</name>
</gene>
<reference evidence="2" key="2">
    <citation type="submission" date="2015-01" db="EMBL/GenBank/DDBJ databases">
        <title>Evolutionary Origins and Diversification of the Mycorrhizal Mutualists.</title>
        <authorList>
            <consortium name="DOE Joint Genome Institute"/>
            <consortium name="Mycorrhizal Genomics Consortium"/>
            <person name="Kohler A."/>
            <person name="Kuo A."/>
            <person name="Nagy L.G."/>
            <person name="Floudas D."/>
            <person name="Copeland A."/>
            <person name="Barry K.W."/>
            <person name="Cichocki N."/>
            <person name="Veneault-Fourrey C."/>
            <person name="LaButti K."/>
            <person name="Lindquist E.A."/>
            <person name="Lipzen A."/>
            <person name="Lundell T."/>
            <person name="Morin E."/>
            <person name="Murat C."/>
            <person name="Riley R."/>
            <person name="Ohm R."/>
            <person name="Sun H."/>
            <person name="Tunlid A."/>
            <person name="Henrissat B."/>
            <person name="Grigoriev I.V."/>
            <person name="Hibbett D.S."/>
            <person name="Martin F."/>
        </authorList>
    </citation>
    <scope>NUCLEOTIDE SEQUENCE [LARGE SCALE GENOMIC DNA]</scope>
    <source>
        <strain evidence="2">LaAM-08-1</strain>
    </source>
</reference>
<keyword evidence="2" id="KW-1185">Reference proteome</keyword>
<name>A0A0C9X8F3_9AGAR</name>
<accession>A0A0C9X8F3</accession>
<evidence type="ECO:0000313" key="1">
    <source>
        <dbReference type="EMBL" id="KIJ92607.1"/>
    </source>
</evidence>
<dbReference type="Proteomes" id="UP000054477">
    <property type="component" value="Unassembled WGS sequence"/>
</dbReference>
<evidence type="ECO:0000313" key="2">
    <source>
        <dbReference type="Proteomes" id="UP000054477"/>
    </source>
</evidence>
<reference evidence="1 2" key="1">
    <citation type="submission" date="2014-04" db="EMBL/GenBank/DDBJ databases">
        <authorList>
            <consortium name="DOE Joint Genome Institute"/>
            <person name="Kuo A."/>
            <person name="Kohler A."/>
            <person name="Nagy L.G."/>
            <person name="Floudas D."/>
            <person name="Copeland A."/>
            <person name="Barry K.W."/>
            <person name="Cichocki N."/>
            <person name="Veneault-Fourrey C."/>
            <person name="LaButti K."/>
            <person name="Lindquist E.A."/>
            <person name="Lipzen A."/>
            <person name="Lundell T."/>
            <person name="Morin E."/>
            <person name="Murat C."/>
            <person name="Sun H."/>
            <person name="Tunlid A."/>
            <person name="Henrissat B."/>
            <person name="Grigoriev I.V."/>
            <person name="Hibbett D.S."/>
            <person name="Martin F."/>
            <person name="Nordberg H.P."/>
            <person name="Cantor M.N."/>
            <person name="Hua S.X."/>
        </authorList>
    </citation>
    <scope>NUCLEOTIDE SEQUENCE [LARGE SCALE GENOMIC DNA]</scope>
    <source>
        <strain evidence="1 2">LaAM-08-1</strain>
    </source>
</reference>